<protein>
    <recommendedName>
        <fullName evidence="5">DUF3575 domain-containing protein</fullName>
    </recommendedName>
</protein>
<reference evidence="3 4" key="1">
    <citation type="submission" date="2019-04" db="EMBL/GenBank/DDBJ databases">
        <authorList>
            <person name="Feng G."/>
            <person name="Zhang J."/>
            <person name="Zhu H."/>
        </authorList>
    </citation>
    <scope>NUCLEOTIDE SEQUENCE [LARGE SCALE GENOMIC DNA]</scope>
    <source>
        <strain evidence="3 4">JCM 19491</strain>
    </source>
</reference>
<name>A0A4Z0MEF1_9BACT</name>
<sequence>MGQMRRVLLGLLAYGSVILPMQAQTDAPPQAGPFFLTLHFAGGTGLVALGGGYRVAHQRLEPEVLVGYLPRRLAGHRAAIITLKTSYIPFSPRLGHSRWEVSPVAVGGFINYTTGSQYFLTNNSAGRYRPGYYWWSAAVRMGAFAGPRLTHLGHLSGRYVPKQTLYAELGTNELYLVSALTNRSLKLKEILTLGGGVKGSW</sequence>
<keyword evidence="1" id="KW-0812">Transmembrane</keyword>
<feature type="transmembrane region" description="Helical" evidence="1">
    <location>
        <begin position="33"/>
        <end position="53"/>
    </location>
</feature>
<dbReference type="OrthoDB" id="5381546at2"/>
<keyword evidence="4" id="KW-1185">Reference proteome</keyword>
<dbReference type="AlphaFoldDB" id="A0A4Z0MEF1"/>
<dbReference type="EMBL" id="SRKZ01000007">
    <property type="protein sequence ID" value="TGD77911.1"/>
    <property type="molecule type" value="Genomic_DNA"/>
</dbReference>
<evidence type="ECO:0000256" key="1">
    <source>
        <dbReference type="SAM" id="Phobius"/>
    </source>
</evidence>
<keyword evidence="2" id="KW-0732">Signal</keyword>
<feature type="chain" id="PRO_5021374169" description="DUF3575 domain-containing protein" evidence="2">
    <location>
        <begin position="24"/>
        <end position="201"/>
    </location>
</feature>
<evidence type="ECO:0008006" key="5">
    <source>
        <dbReference type="Google" id="ProtNLM"/>
    </source>
</evidence>
<proteinExistence type="predicted"/>
<keyword evidence="1" id="KW-0472">Membrane</keyword>
<evidence type="ECO:0000256" key="2">
    <source>
        <dbReference type="SAM" id="SignalP"/>
    </source>
</evidence>
<keyword evidence="1" id="KW-1133">Transmembrane helix</keyword>
<accession>A0A4Z0MEF1</accession>
<evidence type="ECO:0000313" key="3">
    <source>
        <dbReference type="EMBL" id="TGD77911.1"/>
    </source>
</evidence>
<dbReference type="Proteomes" id="UP000298284">
    <property type="component" value="Unassembled WGS sequence"/>
</dbReference>
<organism evidence="3 4">
    <name type="scientific">Hymenobacter wooponensis</name>
    <dbReference type="NCBI Taxonomy" id="1525360"/>
    <lineage>
        <taxon>Bacteria</taxon>
        <taxon>Pseudomonadati</taxon>
        <taxon>Bacteroidota</taxon>
        <taxon>Cytophagia</taxon>
        <taxon>Cytophagales</taxon>
        <taxon>Hymenobacteraceae</taxon>
        <taxon>Hymenobacter</taxon>
    </lineage>
</organism>
<gene>
    <name evidence="3" type="ORF">EU557_21705</name>
</gene>
<evidence type="ECO:0000313" key="4">
    <source>
        <dbReference type="Proteomes" id="UP000298284"/>
    </source>
</evidence>
<dbReference type="RefSeq" id="WP_135532584.1">
    <property type="nucleotide sequence ID" value="NZ_SRKZ01000007.1"/>
</dbReference>
<feature type="signal peptide" evidence="2">
    <location>
        <begin position="1"/>
        <end position="23"/>
    </location>
</feature>
<comment type="caution">
    <text evidence="3">The sequence shown here is derived from an EMBL/GenBank/DDBJ whole genome shotgun (WGS) entry which is preliminary data.</text>
</comment>